<feature type="non-terminal residue" evidence="1">
    <location>
        <position position="160"/>
    </location>
</feature>
<evidence type="ECO:0000313" key="2">
    <source>
        <dbReference type="Proteomes" id="UP001597083"/>
    </source>
</evidence>
<evidence type="ECO:0008006" key="3">
    <source>
        <dbReference type="Google" id="ProtNLM"/>
    </source>
</evidence>
<keyword evidence="2" id="KW-1185">Reference proteome</keyword>
<dbReference type="Gene3D" id="3.40.190.10">
    <property type="entry name" value="Periplasmic binding protein-like II"/>
    <property type="match status" value="1"/>
</dbReference>
<organism evidence="1 2">
    <name type="scientific">Actinomadura adrarensis</name>
    <dbReference type="NCBI Taxonomy" id="1819600"/>
    <lineage>
        <taxon>Bacteria</taxon>
        <taxon>Bacillati</taxon>
        <taxon>Actinomycetota</taxon>
        <taxon>Actinomycetes</taxon>
        <taxon>Streptosporangiales</taxon>
        <taxon>Thermomonosporaceae</taxon>
        <taxon>Actinomadura</taxon>
    </lineage>
</organism>
<dbReference type="EMBL" id="JBHTIR010003940">
    <property type="protein sequence ID" value="MFD0856070.1"/>
    <property type="molecule type" value="Genomic_DNA"/>
</dbReference>
<comment type="caution">
    <text evidence="1">The sequence shown here is derived from an EMBL/GenBank/DDBJ whole genome shotgun (WGS) entry which is preliminary data.</text>
</comment>
<evidence type="ECO:0000313" key="1">
    <source>
        <dbReference type="EMBL" id="MFD0856070.1"/>
    </source>
</evidence>
<name>A0ABW3CNH2_9ACTN</name>
<reference evidence="2" key="1">
    <citation type="journal article" date="2019" name="Int. J. Syst. Evol. Microbiol.">
        <title>The Global Catalogue of Microorganisms (GCM) 10K type strain sequencing project: providing services to taxonomists for standard genome sequencing and annotation.</title>
        <authorList>
            <consortium name="The Broad Institute Genomics Platform"/>
            <consortium name="The Broad Institute Genome Sequencing Center for Infectious Disease"/>
            <person name="Wu L."/>
            <person name="Ma J."/>
        </authorList>
    </citation>
    <scope>NUCLEOTIDE SEQUENCE [LARGE SCALE GENOMIC DNA]</scope>
    <source>
        <strain evidence="2">JCM 31696</strain>
    </source>
</reference>
<dbReference type="Proteomes" id="UP001597083">
    <property type="component" value="Unassembled WGS sequence"/>
</dbReference>
<proteinExistence type="predicted"/>
<sequence>MTRLRLSACLSRGPVTEPLASISPEGVEWNVSYVHPSEMFWRQLKFGDFDISEMSLSTLFIQWQQGVRDWLALPIFTMRRFFHTGIVVREDSDITGPADLRGARVGVPEYQQTSAVWSRAALQHEFAVAPSEIEWFMERPPMLSHGGATGFTAPPGISLT</sequence>
<protein>
    <recommendedName>
        <fullName evidence="3">SsuA/THI5-like domain-containing protein</fullName>
    </recommendedName>
</protein>
<dbReference type="SUPFAM" id="SSF53850">
    <property type="entry name" value="Periplasmic binding protein-like II"/>
    <property type="match status" value="1"/>
</dbReference>
<gene>
    <name evidence="1" type="ORF">ACFQ07_27775</name>
</gene>
<dbReference type="Pfam" id="PF12974">
    <property type="entry name" value="Phosphonate-bd"/>
    <property type="match status" value="1"/>
</dbReference>
<accession>A0ABW3CNH2</accession>